<keyword evidence="7 11" id="KW-1133">Transmembrane helix</keyword>
<evidence type="ECO:0000256" key="5">
    <source>
        <dbReference type="ARBA" id="ARBA00022519"/>
    </source>
</evidence>
<feature type="transmembrane region" description="Helical" evidence="11">
    <location>
        <begin position="12"/>
        <end position="32"/>
    </location>
</feature>
<gene>
    <name evidence="13" type="ORF">NFI88_01455</name>
</gene>
<dbReference type="Proteomes" id="UP001524547">
    <property type="component" value="Unassembled WGS sequence"/>
</dbReference>
<sequence>MRLDRGRPEAGFTLLEMIVVLAVLGLVLLVVLGRGAPHSPGLDCRLAARAVAQQLREARADSIATDRPVRVELAEGARSLRVDGREKRALPGAAAIGAGSSRAILFRPDGGSSGGAVVLAEGSVSARAEVDWLTGTVSVR</sequence>
<evidence type="ECO:0000256" key="8">
    <source>
        <dbReference type="ARBA" id="ARBA00023136"/>
    </source>
</evidence>
<dbReference type="Pfam" id="PF07963">
    <property type="entry name" value="N_methyl"/>
    <property type="match status" value="1"/>
</dbReference>
<dbReference type="NCBIfam" id="TIGR02532">
    <property type="entry name" value="IV_pilin_GFxxxE"/>
    <property type="match status" value="1"/>
</dbReference>
<evidence type="ECO:0000313" key="14">
    <source>
        <dbReference type="Proteomes" id="UP001524547"/>
    </source>
</evidence>
<protein>
    <recommendedName>
        <fullName evidence="2">Type II secretion system protein H</fullName>
    </recommendedName>
    <alternativeName>
        <fullName evidence="10">General secretion pathway protein H</fullName>
    </alternativeName>
</protein>
<evidence type="ECO:0000256" key="9">
    <source>
        <dbReference type="ARBA" id="ARBA00025772"/>
    </source>
</evidence>
<dbReference type="Pfam" id="PF12019">
    <property type="entry name" value="GspH"/>
    <property type="match status" value="1"/>
</dbReference>
<evidence type="ECO:0000256" key="3">
    <source>
        <dbReference type="ARBA" id="ARBA00022475"/>
    </source>
</evidence>
<reference evidence="13 14" key="1">
    <citation type="submission" date="2022-06" db="EMBL/GenBank/DDBJ databases">
        <title>Rhizosaccharibacter gen. nov. sp. nov. KSS12, endophytic bacteria isolated from sugarcane.</title>
        <authorList>
            <person name="Pitiwittayakul N."/>
        </authorList>
    </citation>
    <scope>NUCLEOTIDE SEQUENCE [LARGE SCALE GENOMIC DNA]</scope>
    <source>
        <strain evidence="13 14">KSS12</strain>
    </source>
</reference>
<keyword evidence="5" id="KW-0997">Cell inner membrane</keyword>
<dbReference type="InterPro" id="IPR012902">
    <property type="entry name" value="N_methyl_site"/>
</dbReference>
<evidence type="ECO:0000256" key="4">
    <source>
        <dbReference type="ARBA" id="ARBA00022481"/>
    </source>
</evidence>
<evidence type="ECO:0000256" key="10">
    <source>
        <dbReference type="ARBA" id="ARBA00030775"/>
    </source>
</evidence>
<organism evidence="13 14">
    <name type="scientific">Rhizosaccharibacter radicis</name>
    <dbReference type="NCBI Taxonomy" id="2782605"/>
    <lineage>
        <taxon>Bacteria</taxon>
        <taxon>Pseudomonadati</taxon>
        <taxon>Pseudomonadota</taxon>
        <taxon>Alphaproteobacteria</taxon>
        <taxon>Acetobacterales</taxon>
        <taxon>Acetobacteraceae</taxon>
        <taxon>Rhizosaccharibacter</taxon>
    </lineage>
</organism>
<dbReference type="EMBL" id="JAMZEJ010000001">
    <property type="protein sequence ID" value="MCQ8239507.1"/>
    <property type="molecule type" value="Genomic_DNA"/>
</dbReference>
<evidence type="ECO:0000313" key="13">
    <source>
        <dbReference type="EMBL" id="MCQ8239507.1"/>
    </source>
</evidence>
<keyword evidence="6 11" id="KW-0812">Transmembrane</keyword>
<name>A0ABT1VT38_9PROT</name>
<evidence type="ECO:0000256" key="1">
    <source>
        <dbReference type="ARBA" id="ARBA00004377"/>
    </source>
</evidence>
<dbReference type="SUPFAM" id="SSF54523">
    <property type="entry name" value="Pili subunits"/>
    <property type="match status" value="1"/>
</dbReference>
<keyword evidence="3" id="KW-1003">Cell membrane</keyword>
<keyword evidence="14" id="KW-1185">Reference proteome</keyword>
<comment type="similarity">
    <text evidence="9">Belongs to the GSP H family.</text>
</comment>
<dbReference type="PROSITE" id="PS00409">
    <property type="entry name" value="PROKAR_NTER_METHYL"/>
    <property type="match status" value="1"/>
</dbReference>
<proteinExistence type="inferred from homology"/>
<keyword evidence="4" id="KW-0488">Methylation</keyword>
<dbReference type="RefSeq" id="WP_422918243.1">
    <property type="nucleotide sequence ID" value="NZ_JAMZEJ010000001.1"/>
</dbReference>
<evidence type="ECO:0000259" key="12">
    <source>
        <dbReference type="Pfam" id="PF12019"/>
    </source>
</evidence>
<comment type="subcellular location">
    <subcellularLocation>
        <location evidence="1">Cell inner membrane</location>
        <topology evidence="1">Single-pass membrane protein</topology>
    </subcellularLocation>
</comment>
<dbReference type="InterPro" id="IPR022346">
    <property type="entry name" value="T2SS_GspH"/>
</dbReference>
<evidence type="ECO:0000256" key="2">
    <source>
        <dbReference type="ARBA" id="ARBA00021549"/>
    </source>
</evidence>
<evidence type="ECO:0000256" key="6">
    <source>
        <dbReference type="ARBA" id="ARBA00022692"/>
    </source>
</evidence>
<comment type="caution">
    <text evidence="13">The sequence shown here is derived from an EMBL/GenBank/DDBJ whole genome shotgun (WGS) entry which is preliminary data.</text>
</comment>
<feature type="domain" description="General secretion pathway GspH" evidence="12">
    <location>
        <begin position="47"/>
        <end position="132"/>
    </location>
</feature>
<evidence type="ECO:0000256" key="11">
    <source>
        <dbReference type="SAM" id="Phobius"/>
    </source>
</evidence>
<dbReference type="InterPro" id="IPR045584">
    <property type="entry name" value="Pilin-like"/>
</dbReference>
<accession>A0ABT1VT38</accession>
<evidence type="ECO:0000256" key="7">
    <source>
        <dbReference type="ARBA" id="ARBA00022989"/>
    </source>
</evidence>
<keyword evidence="8 11" id="KW-0472">Membrane</keyword>